<dbReference type="EMBL" id="AE017283">
    <property type="protein sequence ID" value="AAT83697.1"/>
    <property type="molecule type" value="Genomic_DNA"/>
</dbReference>
<sequence length="468" mass="50074">MGHRPPIAYTRKGEPLLNKEFTVDVLVIGWGKAGKTIAGRLAAEGRKVALVERSAQMYGGSCINIACVPTKDLIDSASKRDGRDPASYFTSAVADRDTLIATLNRTNHAMLEGKVLLLDGVASFTGPHTVKVVAGDDEITVRAETIIVNTGSHPANLPVPGADGPRVHDSTTIQHVDPLPSQLVIVGGGFIGLEFAQMFARFGSQVTLLEAGETFVPALDTDIAERVRNMLEGEGVTVVTGAQVTSCDETGDHVDVVTDDQTFAADAVLVAAGRRPATEDLDLTAAGVATDERGYITVDDQLRTNIDGVYAVGDVNGGPQFTYISLDDNRVLWDTLHDGPRRRDDRVAVPATTFLDPPLSQVGMTMRQARESGRSVLVATKDVATIAAMPRPKIVGQTEGVIRVLVDADDHTVLGATLWCIDSQELVNFVSLAMRLGVRYETLRDGIWTHPSSTEAFNEVLGVLEPLT</sequence>
<evidence type="ECO:0000259" key="8">
    <source>
        <dbReference type="Pfam" id="PF07992"/>
    </source>
</evidence>
<keyword evidence="2" id="KW-0285">Flavoprotein</keyword>
<evidence type="ECO:0000256" key="5">
    <source>
        <dbReference type="PIRSR" id="PIRSR000350-3"/>
    </source>
</evidence>
<evidence type="ECO:0000256" key="6">
    <source>
        <dbReference type="PIRSR" id="PIRSR000350-4"/>
    </source>
</evidence>
<dbReference type="PRINTS" id="PR00368">
    <property type="entry name" value="FADPNR"/>
</dbReference>
<gene>
    <name evidence="9" type="ordered locus">PPA1981</name>
</gene>
<keyword evidence="5" id="KW-0547">Nucleotide-binding</keyword>
<evidence type="ECO:0000256" key="3">
    <source>
        <dbReference type="ARBA" id="ARBA00022827"/>
    </source>
</evidence>
<dbReference type="KEGG" id="pac:PPA1981"/>
<feature type="binding site" evidence="5">
    <location>
        <position position="273"/>
    </location>
    <ligand>
        <name>NAD(+)</name>
        <dbReference type="ChEBI" id="CHEBI:57540"/>
    </ligand>
</feature>
<name>Q6A6B6_CUTAK</name>
<keyword evidence="5" id="KW-0520">NAD</keyword>
<dbReference type="GO" id="GO:0050660">
    <property type="term" value="F:flavin adenine dinucleotide binding"/>
    <property type="evidence" value="ECO:0007669"/>
    <property type="project" value="TreeGrafter"/>
</dbReference>
<dbReference type="InterPro" id="IPR001100">
    <property type="entry name" value="Pyr_nuc-diS_OxRdtase"/>
</dbReference>
<feature type="binding site" evidence="5">
    <location>
        <begin position="187"/>
        <end position="194"/>
    </location>
    <ligand>
        <name>NAD(+)</name>
        <dbReference type="ChEBI" id="CHEBI:57540"/>
    </ligand>
</feature>
<organism evidence="9 10">
    <name type="scientific">Cutibacterium acnes (strain DSM 16379 / KPA171202)</name>
    <name type="common">Propionibacterium acnes</name>
    <dbReference type="NCBI Taxonomy" id="267747"/>
    <lineage>
        <taxon>Bacteria</taxon>
        <taxon>Bacillati</taxon>
        <taxon>Actinomycetota</taxon>
        <taxon>Actinomycetes</taxon>
        <taxon>Propionibacteriales</taxon>
        <taxon>Propionibacteriaceae</taxon>
        <taxon>Cutibacterium</taxon>
    </lineage>
</organism>
<feature type="binding site" evidence="5">
    <location>
        <position position="314"/>
    </location>
    <ligand>
        <name>FAD</name>
        <dbReference type="ChEBI" id="CHEBI:57692"/>
    </ligand>
</feature>
<feature type="domain" description="FAD/NAD(P)-binding" evidence="8">
    <location>
        <begin position="24"/>
        <end position="324"/>
    </location>
</feature>
<feature type="binding site" evidence="5">
    <location>
        <position position="71"/>
    </location>
    <ligand>
        <name>FAD</name>
        <dbReference type="ChEBI" id="CHEBI:57692"/>
    </ligand>
</feature>
<dbReference type="GO" id="GO:0003955">
    <property type="term" value="F:NAD(P)H dehydrogenase (quinone) activity"/>
    <property type="evidence" value="ECO:0007669"/>
    <property type="project" value="TreeGrafter"/>
</dbReference>
<dbReference type="InterPro" id="IPR016156">
    <property type="entry name" value="FAD/NAD-linked_Rdtase_dimer_sf"/>
</dbReference>
<dbReference type="PRINTS" id="PR00411">
    <property type="entry name" value="PNDRDTASEI"/>
</dbReference>
<dbReference type="Pfam" id="PF07992">
    <property type="entry name" value="Pyr_redox_2"/>
    <property type="match status" value="1"/>
</dbReference>
<evidence type="ECO:0000313" key="10">
    <source>
        <dbReference type="Proteomes" id="UP000000603"/>
    </source>
</evidence>
<evidence type="ECO:0000313" key="9">
    <source>
        <dbReference type="EMBL" id="AAT83697.1"/>
    </source>
</evidence>
<accession>Q6A6B6</accession>
<dbReference type="Proteomes" id="UP000000603">
    <property type="component" value="Chromosome"/>
</dbReference>
<feature type="binding site" evidence="5">
    <location>
        <position position="210"/>
    </location>
    <ligand>
        <name>NAD(+)</name>
        <dbReference type="ChEBI" id="CHEBI:57540"/>
    </ligand>
</feature>
<dbReference type="InterPro" id="IPR036188">
    <property type="entry name" value="FAD/NAD-bd_sf"/>
</dbReference>
<dbReference type="SUPFAM" id="SSF51905">
    <property type="entry name" value="FAD/NAD(P)-binding domain"/>
    <property type="match status" value="1"/>
</dbReference>
<dbReference type="Pfam" id="PF02852">
    <property type="entry name" value="Pyr_redox_dim"/>
    <property type="match status" value="1"/>
</dbReference>
<feature type="disulfide bond" description="Redox-active" evidence="6">
    <location>
        <begin position="62"/>
        <end position="67"/>
    </location>
</feature>
<dbReference type="PANTHER" id="PTHR43014">
    <property type="entry name" value="MERCURIC REDUCTASE"/>
    <property type="match status" value="1"/>
</dbReference>
<comment type="similarity">
    <text evidence="1">Belongs to the class-I pyridine nucleotide-disulfide oxidoreductase family.</text>
</comment>
<protein>
    <submittedName>
        <fullName evidence="9">Pyridine nucleotide-disulphide oxidoreductase</fullName>
    </submittedName>
</protein>
<comment type="cofactor">
    <cofactor evidence="5">
        <name>FAD</name>
        <dbReference type="ChEBI" id="CHEBI:57692"/>
    </cofactor>
    <text evidence="5">Binds 1 FAD per subunit.</text>
</comment>
<keyword evidence="3 5" id="KW-0274">FAD</keyword>
<dbReference type="InterPro" id="IPR004099">
    <property type="entry name" value="Pyr_nucl-diS_OxRdtase_dimer"/>
</dbReference>
<dbReference type="PANTHER" id="PTHR43014:SF4">
    <property type="entry name" value="PYRIDINE NUCLEOTIDE-DISULFIDE OXIDOREDUCTASE RCLA-RELATED"/>
    <property type="match status" value="1"/>
</dbReference>
<dbReference type="AlphaFoldDB" id="Q6A6B6"/>
<dbReference type="eggNOG" id="COG1249">
    <property type="taxonomic scope" value="Bacteria"/>
</dbReference>
<dbReference type="Gene3D" id="3.50.50.60">
    <property type="entry name" value="FAD/NAD(P)-binding domain"/>
    <property type="match status" value="2"/>
</dbReference>
<reference evidence="9 10" key="1">
    <citation type="journal article" date="2004" name="Science">
        <title>The complete genome sequence of Propionibacterium acnes, a commensal of human skin.</title>
        <authorList>
            <person name="Bruggemann H."/>
            <person name="Henne A."/>
            <person name="Hoster F."/>
            <person name="Liesegang H."/>
            <person name="Wiezer A."/>
            <person name="Strittmatter A."/>
            <person name="Hujer S."/>
            <person name="Durre P."/>
            <person name="Gottschalk G."/>
        </authorList>
    </citation>
    <scope>NUCLEOTIDE SEQUENCE [LARGE SCALE GENOMIC DNA]</scope>
    <source>
        <strain evidence="10">DSM 16379 / KPA171202</strain>
    </source>
</reference>
<feature type="active site" description="Proton acceptor" evidence="4">
    <location>
        <position position="450"/>
    </location>
</feature>
<proteinExistence type="inferred from homology"/>
<dbReference type="PIRSF" id="PIRSF000350">
    <property type="entry name" value="Mercury_reductase_MerA"/>
    <property type="match status" value="1"/>
</dbReference>
<dbReference type="Gene3D" id="3.30.390.30">
    <property type="match status" value="1"/>
</dbReference>
<evidence type="ECO:0000256" key="2">
    <source>
        <dbReference type="ARBA" id="ARBA00022630"/>
    </source>
</evidence>
<dbReference type="SUPFAM" id="SSF55424">
    <property type="entry name" value="FAD/NAD-linked reductases, dimerisation (C-terminal) domain"/>
    <property type="match status" value="1"/>
</dbReference>
<dbReference type="HOGENOM" id="CLU_016755_1_2_11"/>
<dbReference type="InterPro" id="IPR023753">
    <property type="entry name" value="FAD/NAD-binding_dom"/>
</dbReference>
<dbReference type="EnsemblBacteria" id="AAT83697">
    <property type="protein sequence ID" value="AAT83697"/>
    <property type="gene ID" value="PPA1981"/>
</dbReference>
<evidence type="ECO:0000256" key="1">
    <source>
        <dbReference type="ARBA" id="ARBA00007532"/>
    </source>
</evidence>
<evidence type="ECO:0000259" key="7">
    <source>
        <dbReference type="Pfam" id="PF02852"/>
    </source>
</evidence>
<evidence type="ECO:0000256" key="4">
    <source>
        <dbReference type="PIRSR" id="PIRSR000350-2"/>
    </source>
</evidence>
<feature type="binding site" evidence="5">
    <location>
        <begin position="150"/>
        <end position="152"/>
    </location>
    <ligand>
        <name>FAD</name>
        <dbReference type="ChEBI" id="CHEBI:57692"/>
    </ligand>
</feature>
<feature type="domain" description="Pyridine nucleotide-disulphide oxidoreductase dimerisation" evidence="7">
    <location>
        <begin position="349"/>
        <end position="459"/>
    </location>
</feature>